<keyword evidence="1" id="KW-0472">Membrane</keyword>
<sequence>MQFFVNLEMKVYKFCWKSPAIYIPTIVTISVSLMMLNFAPQLSQIDQNLALIVKQESIRAEGIFHFINANFRLTAVFPCILLTAIFIFALSFRAPLQAKLAFIAQQSACFLAYVSFSFLLVIALKGNLNRPRPYQVEKFSNTTSHTCFVDFLPFGQYNSNKTSGCDFKMHSCPSGHTQTTTVFLSSNLLILRSSYRELLRFRQFEKAIKITFPVLTVFAVLLLVLIPVVMIARIQASAHFFSDVSLGFVLTFALGGVWDVLEVHHASGEEQQQLIA</sequence>
<dbReference type="Gene3D" id="1.20.144.10">
    <property type="entry name" value="Phosphatidic acid phosphatase type 2/haloperoxidase"/>
    <property type="match status" value="1"/>
</dbReference>
<reference evidence="3" key="1">
    <citation type="journal article" date="2014" name="PLoS Genet.">
        <title>The Genome of Spironucleus salmonicida Highlights a Fish Pathogen Adapted to Fluctuating Environments.</title>
        <authorList>
            <person name="Xu F."/>
            <person name="Jerlstrom-Hultqvist J."/>
            <person name="Einarsson E."/>
            <person name="Astvaldsson A."/>
            <person name="Svard S.G."/>
            <person name="Andersson J.O."/>
        </authorList>
    </citation>
    <scope>NUCLEOTIDE SEQUENCE</scope>
</reference>
<feature type="domain" description="Phosphatidic acid phosphatase type 2/haloperoxidase" evidence="2">
    <location>
        <begin position="109"/>
        <end position="257"/>
    </location>
</feature>
<keyword evidence="1" id="KW-1133">Transmembrane helix</keyword>
<proteinExistence type="predicted"/>
<evidence type="ECO:0000256" key="1">
    <source>
        <dbReference type="SAM" id="Phobius"/>
    </source>
</evidence>
<gene>
    <name evidence="3" type="ORF">SS50377_11540</name>
</gene>
<dbReference type="PANTHER" id="PTHR14969:SF13">
    <property type="entry name" value="AT30094P"/>
    <property type="match status" value="1"/>
</dbReference>
<feature type="transmembrane region" description="Helical" evidence="1">
    <location>
        <begin position="20"/>
        <end position="39"/>
    </location>
</feature>
<name>V6LUT7_9EUKA</name>
<dbReference type="SUPFAM" id="SSF48317">
    <property type="entry name" value="Acid phosphatase/Vanadium-dependent haloperoxidase"/>
    <property type="match status" value="1"/>
</dbReference>
<evidence type="ECO:0000313" key="3">
    <source>
        <dbReference type="EMBL" id="EST48335.1"/>
    </source>
</evidence>
<evidence type="ECO:0000259" key="2">
    <source>
        <dbReference type="Pfam" id="PF01569"/>
    </source>
</evidence>
<dbReference type="InterPro" id="IPR036938">
    <property type="entry name" value="PAP2/HPO_sf"/>
</dbReference>
<dbReference type="AlphaFoldDB" id="V6LUT7"/>
<dbReference type="EMBL" id="KI545993">
    <property type="protein sequence ID" value="EST48335.1"/>
    <property type="molecule type" value="Genomic_DNA"/>
</dbReference>
<organism evidence="3">
    <name type="scientific">Spironucleus salmonicida</name>
    <dbReference type="NCBI Taxonomy" id="348837"/>
    <lineage>
        <taxon>Eukaryota</taxon>
        <taxon>Metamonada</taxon>
        <taxon>Diplomonadida</taxon>
        <taxon>Hexamitidae</taxon>
        <taxon>Hexamitinae</taxon>
        <taxon>Spironucleus</taxon>
    </lineage>
</organism>
<dbReference type="InterPro" id="IPR000326">
    <property type="entry name" value="PAP2/HPO"/>
</dbReference>
<dbReference type="VEuPathDB" id="GiardiaDB:SS50377_23942"/>
<dbReference type="Pfam" id="PF01569">
    <property type="entry name" value="PAP2"/>
    <property type="match status" value="1"/>
</dbReference>
<feature type="transmembrane region" description="Helical" evidence="1">
    <location>
        <begin position="240"/>
        <end position="261"/>
    </location>
</feature>
<feature type="transmembrane region" description="Helical" evidence="1">
    <location>
        <begin position="100"/>
        <end position="124"/>
    </location>
</feature>
<feature type="transmembrane region" description="Helical" evidence="1">
    <location>
        <begin position="210"/>
        <end position="234"/>
    </location>
</feature>
<keyword evidence="1" id="KW-0812">Transmembrane</keyword>
<protein>
    <submittedName>
        <fullName evidence="3">PAP2 superfamily protein</fullName>
    </submittedName>
</protein>
<accession>V6LUT7</accession>
<dbReference type="PANTHER" id="PTHR14969">
    <property type="entry name" value="SPHINGOSINE-1-PHOSPHATE PHOSPHOHYDROLASE"/>
    <property type="match status" value="1"/>
</dbReference>
<feature type="transmembrane region" description="Helical" evidence="1">
    <location>
        <begin position="73"/>
        <end position="94"/>
    </location>
</feature>